<evidence type="ECO:0000313" key="9">
    <source>
        <dbReference type="EMBL" id="PKA55418.1"/>
    </source>
</evidence>
<proteinExistence type="inferred from homology"/>
<dbReference type="GO" id="GO:0051301">
    <property type="term" value="P:cell division"/>
    <property type="evidence" value="ECO:0007669"/>
    <property type="project" value="UniProtKB-KW"/>
</dbReference>
<accession>A0A2I0AIQ1</accession>
<dbReference type="EMBL" id="KZ451979">
    <property type="protein sequence ID" value="PKA55418.1"/>
    <property type="molecule type" value="Genomic_DNA"/>
</dbReference>
<keyword evidence="3 5" id="KW-0195">Cyclin</keyword>
<feature type="domain" description="Cyclin-like" evidence="7">
    <location>
        <begin position="99"/>
        <end position="187"/>
    </location>
</feature>
<evidence type="ECO:0000256" key="1">
    <source>
        <dbReference type="ARBA" id="ARBA00009065"/>
    </source>
</evidence>
<reference evidence="9 10" key="1">
    <citation type="journal article" date="2017" name="Nature">
        <title>The Apostasia genome and the evolution of orchids.</title>
        <authorList>
            <person name="Zhang G.Q."/>
            <person name="Liu K.W."/>
            <person name="Li Z."/>
            <person name="Lohaus R."/>
            <person name="Hsiao Y.Y."/>
            <person name="Niu S.C."/>
            <person name="Wang J.Y."/>
            <person name="Lin Y.C."/>
            <person name="Xu Q."/>
            <person name="Chen L.J."/>
            <person name="Yoshida K."/>
            <person name="Fujiwara S."/>
            <person name="Wang Z.W."/>
            <person name="Zhang Y.Q."/>
            <person name="Mitsuda N."/>
            <person name="Wang M."/>
            <person name="Liu G.H."/>
            <person name="Pecoraro L."/>
            <person name="Huang H.X."/>
            <person name="Xiao X.J."/>
            <person name="Lin M."/>
            <person name="Wu X.Y."/>
            <person name="Wu W.L."/>
            <person name="Chen Y.Y."/>
            <person name="Chang S.B."/>
            <person name="Sakamoto S."/>
            <person name="Ohme-Takagi M."/>
            <person name="Yagi M."/>
            <person name="Zeng S.J."/>
            <person name="Shen C.Y."/>
            <person name="Yeh C.M."/>
            <person name="Luo Y.B."/>
            <person name="Tsai W.C."/>
            <person name="Van de Peer Y."/>
            <person name="Liu Z.J."/>
        </authorList>
    </citation>
    <scope>NUCLEOTIDE SEQUENCE [LARGE SCALE GENOMIC DNA]</scope>
    <source>
        <strain evidence="10">cv. Shenzhen</strain>
        <tissue evidence="9">Stem</tissue>
    </source>
</reference>
<dbReference type="Pfam" id="PF00134">
    <property type="entry name" value="Cyclin_N"/>
    <property type="match status" value="1"/>
</dbReference>
<organism evidence="9 10">
    <name type="scientific">Apostasia shenzhenica</name>
    <dbReference type="NCBI Taxonomy" id="1088818"/>
    <lineage>
        <taxon>Eukaryota</taxon>
        <taxon>Viridiplantae</taxon>
        <taxon>Streptophyta</taxon>
        <taxon>Embryophyta</taxon>
        <taxon>Tracheophyta</taxon>
        <taxon>Spermatophyta</taxon>
        <taxon>Magnoliopsida</taxon>
        <taxon>Liliopsida</taxon>
        <taxon>Asparagales</taxon>
        <taxon>Orchidaceae</taxon>
        <taxon>Apostasioideae</taxon>
        <taxon>Apostasia</taxon>
    </lineage>
</organism>
<keyword evidence="2" id="KW-0132">Cell division</keyword>
<dbReference type="InterPro" id="IPR006671">
    <property type="entry name" value="Cyclin_N"/>
</dbReference>
<feature type="region of interest" description="Disordered" evidence="6">
    <location>
        <begin position="326"/>
        <end position="349"/>
    </location>
</feature>
<dbReference type="SMART" id="SM01332">
    <property type="entry name" value="Cyclin_C"/>
    <property type="match status" value="1"/>
</dbReference>
<sequence>MGISYDYSSSILLCAEDRNSILNFDEVEEEEVEINWSDWPLQRRGSDIYADSLMGFPLLSDECFALLFSREVEHQPREDYAKRLLSGSLDVSVRREAIDWIFKVHAHYNFKPLCAYLSVNYLDRFLSSYELPQGKAWMSQLLAVSCLSLAAKMDETEAPLSIDLQVGEAKFIFESRTIKRMELLVLSTLKWRMQTVSPFSFIDYFLHKLKNGDPSSELSVPRSVELILSTIRGVEFLAFRPSEIAAATALSVMKEENQTLDVENAITCLSHVDKERVLICFEVIQEERIMSSKSANNGIPSVSSPIGVLDAANCLSYNSDEMNSLSQTSSHCSSPAAKRRKISGSSPIS</sequence>
<dbReference type="PANTHER" id="PTHR10177">
    <property type="entry name" value="CYCLINS"/>
    <property type="match status" value="1"/>
</dbReference>
<protein>
    <submittedName>
        <fullName evidence="9">Cyclin-D3-1</fullName>
    </submittedName>
</protein>
<gene>
    <name evidence="9" type="primary">CYCD3-1</name>
    <name evidence="9" type="ORF">AXF42_Ash006620</name>
</gene>
<dbReference type="Pfam" id="PF02984">
    <property type="entry name" value="Cyclin_C"/>
    <property type="match status" value="1"/>
</dbReference>
<dbReference type="InterPro" id="IPR013763">
    <property type="entry name" value="Cyclin-like_dom"/>
</dbReference>
<dbReference type="SUPFAM" id="SSF47954">
    <property type="entry name" value="Cyclin-like"/>
    <property type="match status" value="1"/>
</dbReference>
<evidence type="ECO:0000256" key="5">
    <source>
        <dbReference type="RuleBase" id="RU000383"/>
    </source>
</evidence>
<evidence type="ECO:0000259" key="7">
    <source>
        <dbReference type="SMART" id="SM00385"/>
    </source>
</evidence>
<dbReference type="InterPro" id="IPR048258">
    <property type="entry name" value="Cyclins_cyclin-box"/>
</dbReference>
<dbReference type="SMART" id="SM00385">
    <property type="entry name" value="CYCLIN"/>
    <property type="match status" value="1"/>
</dbReference>
<keyword evidence="4" id="KW-0131">Cell cycle</keyword>
<dbReference type="InterPro" id="IPR004367">
    <property type="entry name" value="Cyclin_C-dom"/>
</dbReference>
<dbReference type="InterPro" id="IPR039361">
    <property type="entry name" value="Cyclin"/>
</dbReference>
<dbReference type="Proteomes" id="UP000236161">
    <property type="component" value="Unassembled WGS sequence"/>
</dbReference>
<dbReference type="InterPro" id="IPR036915">
    <property type="entry name" value="Cyclin-like_sf"/>
</dbReference>
<evidence type="ECO:0000313" key="10">
    <source>
        <dbReference type="Proteomes" id="UP000236161"/>
    </source>
</evidence>
<evidence type="ECO:0000256" key="4">
    <source>
        <dbReference type="ARBA" id="ARBA00023306"/>
    </source>
</evidence>
<dbReference type="CDD" id="cd20544">
    <property type="entry name" value="CYCLIN_AtCycD-like_rpt2"/>
    <property type="match status" value="1"/>
</dbReference>
<name>A0A2I0AIQ1_9ASPA</name>
<dbReference type="FunFam" id="1.10.472.10:FF:000040">
    <property type="entry name" value="D6-type cyclin"/>
    <property type="match status" value="1"/>
</dbReference>
<evidence type="ECO:0000256" key="2">
    <source>
        <dbReference type="ARBA" id="ARBA00022618"/>
    </source>
</evidence>
<dbReference type="Gene3D" id="1.10.472.10">
    <property type="entry name" value="Cyclin-like"/>
    <property type="match status" value="2"/>
</dbReference>
<dbReference type="FunFam" id="1.10.472.10:FF:000034">
    <property type="entry name" value="D2/4-type cyclin"/>
    <property type="match status" value="1"/>
</dbReference>
<dbReference type="AlphaFoldDB" id="A0A2I0AIQ1"/>
<comment type="similarity">
    <text evidence="1">Belongs to the cyclin family. Cyclin D subfamily.</text>
</comment>
<feature type="domain" description="Cyclin C-terminal" evidence="8">
    <location>
        <begin position="196"/>
        <end position="317"/>
    </location>
</feature>
<dbReference type="PROSITE" id="PS00292">
    <property type="entry name" value="CYCLINS"/>
    <property type="match status" value="1"/>
</dbReference>
<evidence type="ECO:0000256" key="3">
    <source>
        <dbReference type="ARBA" id="ARBA00023127"/>
    </source>
</evidence>
<keyword evidence="10" id="KW-1185">Reference proteome</keyword>
<dbReference type="OrthoDB" id="5590282at2759"/>
<dbReference type="CDD" id="cd20543">
    <property type="entry name" value="CYCLIN_AtCycD-like_rpt1"/>
    <property type="match status" value="1"/>
</dbReference>
<evidence type="ECO:0000259" key="8">
    <source>
        <dbReference type="SMART" id="SM01332"/>
    </source>
</evidence>
<dbReference type="STRING" id="1088818.A0A2I0AIQ1"/>
<evidence type="ECO:0000256" key="6">
    <source>
        <dbReference type="SAM" id="MobiDB-lite"/>
    </source>
</evidence>